<dbReference type="Proteomes" id="UP000826195">
    <property type="component" value="Unassembled WGS sequence"/>
</dbReference>
<dbReference type="Pfam" id="PF08395">
    <property type="entry name" value="7tm_7"/>
    <property type="match status" value="1"/>
</dbReference>
<comment type="function">
    <text evidence="8">Gustatory receptor which mediates acceptance or avoidance behavior, depending on its substrates.</text>
</comment>
<feature type="transmembrane region" description="Helical" evidence="8">
    <location>
        <begin position="270"/>
        <end position="293"/>
    </location>
</feature>
<dbReference type="AlphaFoldDB" id="A0AAV7IHN4"/>
<keyword evidence="4 8" id="KW-1133">Transmembrane helix</keyword>
<keyword evidence="5 8" id="KW-0472">Membrane</keyword>
<feature type="transmembrane region" description="Helical" evidence="8">
    <location>
        <begin position="381"/>
        <end position="401"/>
    </location>
</feature>
<dbReference type="GO" id="GO:0050909">
    <property type="term" value="P:sensory perception of taste"/>
    <property type="evidence" value="ECO:0007669"/>
    <property type="project" value="InterPro"/>
</dbReference>
<dbReference type="PANTHER" id="PTHR21143">
    <property type="entry name" value="INVERTEBRATE GUSTATORY RECEPTOR"/>
    <property type="match status" value="1"/>
</dbReference>
<evidence type="ECO:0000256" key="2">
    <source>
        <dbReference type="ARBA" id="ARBA00022475"/>
    </source>
</evidence>
<dbReference type="PANTHER" id="PTHR21143:SF133">
    <property type="entry name" value="GUSTATORY AND PHEROMONE RECEPTOR 32A-RELATED"/>
    <property type="match status" value="1"/>
</dbReference>
<protein>
    <recommendedName>
        <fullName evidence="8">Gustatory receptor</fullName>
    </recommendedName>
</protein>
<keyword evidence="3 8" id="KW-0812">Transmembrane</keyword>
<sequence length="406" mass="47188">MYQNLYSPIHYRNLVTAQHIFFKTLGLSPWSLSFPEKLPKNHNGKIKFCKFSYLGSFYNILLITLAISFAVFTFYQRYTAVPLADSLITHSRMITFQLLSLLVMSLIFIIYTMRQKRMINALNKIYNVDLILQKYTFIKDYNSSKSDSVIINLIFILHLIISVYFLSVGFYSPSYFETLLRVAPWILFCWVIEQYTILLDMVSKRLKFINSHIMKLGPTEVDLEKSRPLFIVKPSILYERVLHEVMNIKHAYKELCEICEDIACFYGESVLVVIMFNGGGVIILSYFVILSFFEQIELLPIMCLNDIVFILWVALQLIVLTTYVSLTLEESKRTPIIINSLMNKSVVHEKVEKELLNFLRELTFRKVKFTACEIISIDRSFLATAAGTVATYLIILIQFHMSTPSE</sequence>
<evidence type="ECO:0000313" key="10">
    <source>
        <dbReference type="Proteomes" id="UP000826195"/>
    </source>
</evidence>
<reference evidence="9 10" key="1">
    <citation type="journal article" date="2021" name="J. Hered.">
        <title>A chromosome-level genome assembly of the parasitoid wasp, Cotesia glomerata (Hymenoptera: Braconidae).</title>
        <authorList>
            <person name="Pinto B.J."/>
            <person name="Weis J.J."/>
            <person name="Gamble T."/>
            <person name="Ode P.J."/>
            <person name="Paul R."/>
            <person name="Zaspel J.M."/>
        </authorList>
    </citation>
    <scope>NUCLEOTIDE SEQUENCE [LARGE SCALE GENOMIC DNA]</scope>
    <source>
        <strain evidence="9">CgM1</strain>
    </source>
</reference>
<dbReference type="GO" id="GO:0007635">
    <property type="term" value="P:chemosensory behavior"/>
    <property type="evidence" value="ECO:0007669"/>
    <property type="project" value="TreeGrafter"/>
</dbReference>
<feature type="transmembrane region" description="Helical" evidence="8">
    <location>
        <begin position="182"/>
        <end position="202"/>
    </location>
</feature>
<dbReference type="GO" id="GO:0008049">
    <property type="term" value="P:male courtship behavior"/>
    <property type="evidence" value="ECO:0007669"/>
    <property type="project" value="TreeGrafter"/>
</dbReference>
<keyword evidence="2 8" id="KW-1003">Cell membrane</keyword>
<evidence type="ECO:0000256" key="1">
    <source>
        <dbReference type="ARBA" id="ARBA00004651"/>
    </source>
</evidence>
<accession>A0AAV7IHN4</accession>
<keyword evidence="7 8" id="KW-0807">Transducer</keyword>
<dbReference type="GO" id="GO:0030425">
    <property type="term" value="C:dendrite"/>
    <property type="evidence" value="ECO:0007669"/>
    <property type="project" value="TreeGrafter"/>
</dbReference>
<feature type="transmembrane region" description="Helical" evidence="8">
    <location>
        <begin position="94"/>
        <end position="113"/>
    </location>
</feature>
<comment type="caution">
    <text evidence="9">The sequence shown here is derived from an EMBL/GenBank/DDBJ whole genome shotgun (WGS) entry which is preliminary data.</text>
</comment>
<gene>
    <name evidence="9" type="ORF">KQX54_020605</name>
</gene>
<evidence type="ECO:0000256" key="7">
    <source>
        <dbReference type="ARBA" id="ARBA00023224"/>
    </source>
</evidence>
<evidence type="ECO:0000256" key="8">
    <source>
        <dbReference type="RuleBase" id="RU363108"/>
    </source>
</evidence>
<evidence type="ECO:0000256" key="4">
    <source>
        <dbReference type="ARBA" id="ARBA00022989"/>
    </source>
</evidence>
<keyword evidence="6 8" id="KW-0675">Receptor</keyword>
<organism evidence="9 10">
    <name type="scientific">Cotesia glomerata</name>
    <name type="common">Lepidopteran parasitic wasp</name>
    <name type="synonym">Apanteles glomeratus</name>
    <dbReference type="NCBI Taxonomy" id="32391"/>
    <lineage>
        <taxon>Eukaryota</taxon>
        <taxon>Metazoa</taxon>
        <taxon>Ecdysozoa</taxon>
        <taxon>Arthropoda</taxon>
        <taxon>Hexapoda</taxon>
        <taxon>Insecta</taxon>
        <taxon>Pterygota</taxon>
        <taxon>Neoptera</taxon>
        <taxon>Endopterygota</taxon>
        <taxon>Hymenoptera</taxon>
        <taxon>Apocrita</taxon>
        <taxon>Ichneumonoidea</taxon>
        <taxon>Braconidae</taxon>
        <taxon>Microgastrinae</taxon>
        <taxon>Cotesia</taxon>
    </lineage>
</organism>
<keyword evidence="10" id="KW-1185">Reference proteome</keyword>
<dbReference type="EMBL" id="JAHXZJ010001864">
    <property type="protein sequence ID" value="KAH0550717.1"/>
    <property type="molecule type" value="Genomic_DNA"/>
</dbReference>
<evidence type="ECO:0000256" key="6">
    <source>
        <dbReference type="ARBA" id="ARBA00023170"/>
    </source>
</evidence>
<feature type="transmembrane region" description="Helical" evidence="8">
    <location>
        <begin position="299"/>
        <end position="326"/>
    </location>
</feature>
<dbReference type="GO" id="GO:0007165">
    <property type="term" value="P:signal transduction"/>
    <property type="evidence" value="ECO:0007669"/>
    <property type="project" value="UniProtKB-KW"/>
</dbReference>
<dbReference type="GO" id="GO:0043025">
    <property type="term" value="C:neuronal cell body"/>
    <property type="evidence" value="ECO:0007669"/>
    <property type="project" value="TreeGrafter"/>
</dbReference>
<dbReference type="GO" id="GO:0005886">
    <property type="term" value="C:plasma membrane"/>
    <property type="evidence" value="ECO:0007669"/>
    <property type="project" value="UniProtKB-SubCell"/>
</dbReference>
<feature type="transmembrane region" description="Helical" evidence="8">
    <location>
        <begin position="149"/>
        <end position="170"/>
    </location>
</feature>
<evidence type="ECO:0000313" key="9">
    <source>
        <dbReference type="EMBL" id="KAH0550717.1"/>
    </source>
</evidence>
<dbReference type="InterPro" id="IPR013604">
    <property type="entry name" value="7TM_chemorcpt"/>
</dbReference>
<evidence type="ECO:0000256" key="3">
    <source>
        <dbReference type="ARBA" id="ARBA00022692"/>
    </source>
</evidence>
<feature type="transmembrane region" description="Helical" evidence="8">
    <location>
        <begin position="51"/>
        <end position="74"/>
    </location>
</feature>
<comment type="similarity">
    <text evidence="8">Belongs to the insect chemoreceptor superfamily. Gustatory receptor (GR) family.</text>
</comment>
<evidence type="ECO:0000256" key="5">
    <source>
        <dbReference type="ARBA" id="ARBA00023136"/>
    </source>
</evidence>
<comment type="subcellular location">
    <subcellularLocation>
        <location evidence="1 8">Cell membrane</location>
        <topology evidence="1 8">Multi-pass membrane protein</topology>
    </subcellularLocation>
</comment>
<name>A0AAV7IHN4_COTGL</name>
<proteinExistence type="inferred from homology"/>
<dbReference type="GO" id="GO:0030424">
    <property type="term" value="C:axon"/>
    <property type="evidence" value="ECO:0007669"/>
    <property type="project" value="TreeGrafter"/>
</dbReference>